<organism evidence="2 3">
    <name type="scientific">Variibacter gotjawalensis</name>
    <dbReference type="NCBI Taxonomy" id="1333996"/>
    <lineage>
        <taxon>Bacteria</taxon>
        <taxon>Pseudomonadati</taxon>
        <taxon>Pseudomonadota</taxon>
        <taxon>Alphaproteobacteria</taxon>
        <taxon>Hyphomicrobiales</taxon>
        <taxon>Nitrobacteraceae</taxon>
        <taxon>Variibacter</taxon>
    </lineage>
</organism>
<feature type="signal peptide" evidence="1">
    <location>
        <begin position="1"/>
        <end position="21"/>
    </location>
</feature>
<dbReference type="OrthoDB" id="7915804at2"/>
<proteinExistence type="predicted"/>
<name>A0A0S3PQ37_9BRAD</name>
<keyword evidence="3" id="KW-1185">Reference proteome</keyword>
<evidence type="ECO:0000313" key="3">
    <source>
        <dbReference type="Proteomes" id="UP000236884"/>
    </source>
</evidence>
<accession>A0A0S3PQ37</accession>
<evidence type="ECO:0008006" key="4">
    <source>
        <dbReference type="Google" id="ProtNLM"/>
    </source>
</evidence>
<dbReference type="KEGG" id="vgo:GJW-30_1_00584"/>
<keyword evidence="1" id="KW-0732">Signal</keyword>
<dbReference type="EMBL" id="AP014946">
    <property type="protein sequence ID" value="BAT58070.1"/>
    <property type="molecule type" value="Genomic_DNA"/>
</dbReference>
<reference evidence="2 3" key="1">
    <citation type="submission" date="2015-08" db="EMBL/GenBank/DDBJ databases">
        <title>Investigation of the bacterial diversity of lava forest soil.</title>
        <authorList>
            <person name="Lee J.S."/>
        </authorList>
    </citation>
    <scope>NUCLEOTIDE SEQUENCE [LARGE SCALE GENOMIC DNA]</scope>
    <source>
        <strain evidence="2 3">GJW-30</strain>
    </source>
</reference>
<dbReference type="Proteomes" id="UP000236884">
    <property type="component" value="Chromosome"/>
</dbReference>
<gene>
    <name evidence="2" type="ORF">GJW-30_1_00584</name>
</gene>
<protein>
    <recommendedName>
        <fullName evidence="4">Nickel uptake substrate-specific transmembrane region</fullName>
    </recommendedName>
</protein>
<feature type="chain" id="PRO_5006615577" description="Nickel uptake substrate-specific transmembrane region" evidence="1">
    <location>
        <begin position="22"/>
        <end position="127"/>
    </location>
</feature>
<evidence type="ECO:0000256" key="1">
    <source>
        <dbReference type="SAM" id="SignalP"/>
    </source>
</evidence>
<dbReference type="AlphaFoldDB" id="A0A0S3PQ37"/>
<evidence type="ECO:0000313" key="2">
    <source>
        <dbReference type="EMBL" id="BAT58070.1"/>
    </source>
</evidence>
<sequence>MHRRTFLLTGIAAAFATPALAQHSHSHSHEGKFGGIVSEAGDYHVELVAKNDTIDVYVRDGDDKEMPIKGFKGVAIFTLAGKAQRVPLEVVDDKRLSGKASAPLPAKLKVAVQITPPGKRAVTAKFG</sequence>
<dbReference type="RefSeq" id="WP_096351439.1">
    <property type="nucleotide sequence ID" value="NZ_AP014946.1"/>
</dbReference>